<keyword evidence="2" id="KW-0378">Hydrolase</keyword>
<feature type="short sequence motif" description="Gly-cisPro motif, important for rejection of L-amino acids" evidence="2">
    <location>
        <begin position="142"/>
        <end position="143"/>
    </location>
</feature>
<name>A0A562BGB9_9BURK</name>
<dbReference type="GO" id="GO:0051500">
    <property type="term" value="F:D-tyrosyl-tRNA(Tyr) deacylase activity"/>
    <property type="evidence" value="ECO:0007669"/>
    <property type="project" value="TreeGrafter"/>
</dbReference>
<keyword evidence="2" id="KW-0820">tRNA-binding</keyword>
<keyword evidence="2" id="KW-0963">Cytoplasm</keyword>
<dbReference type="EMBL" id="VLJN01000023">
    <property type="protein sequence ID" value="TWG83950.1"/>
    <property type="molecule type" value="Genomic_DNA"/>
</dbReference>
<comment type="function">
    <text evidence="2">An aminoacyl-tRNA editing enzyme that deacylates mischarged D-aminoacyl-tRNAs. Also deacylates mischarged glycyl-tRNA(Ala), protecting cells against glycine mischarging by AlaRS. Acts via tRNA-based rather than protein-based catalysis; rejects L-amino acids rather than detecting D-amino acids in the active site. By recycling D-aminoacyl-tRNA to D-amino acids and free tRNA molecules, this enzyme counteracts the toxicity associated with the formation of D-aminoacyl-tRNA entities in vivo and helps enforce protein L-homochirality.</text>
</comment>
<dbReference type="Gene3D" id="3.50.80.10">
    <property type="entry name" value="D-tyrosyl-tRNA(Tyr) deacylase"/>
    <property type="match status" value="1"/>
</dbReference>
<dbReference type="AlphaFoldDB" id="A0A562BGB9"/>
<dbReference type="GO" id="GO:0000049">
    <property type="term" value="F:tRNA binding"/>
    <property type="evidence" value="ECO:0007669"/>
    <property type="project" value="UniProtKB-UniRule"/>
</dbReference>
<dbReference type="PANTHER" id="PTHR10472">
    <property type="entry name" value="D-TYROSYL-TRNA TYR DEACYLASE"/>
    <property type="match status" value="1"/>
</dbReference>
<keyword evidence="4" id="KW-1185">Reference proteome</keyword>
<keyword evidence="2" id="KW-0694">RNA-binding</keyword>
<comment type="caution">
    <text evidence="3">The sequence shown here is derived from an EMBL/GenBank/DDBJ whole genome shotgun (WGS) entry which is preliminary data.</text>
</comment>
<organism evidence="3 4">
    <name type="scientific">Cupriavidus gilardii J11</name>
    <dbReference type="NCBI Taxonomy" id="936133"/>
    <lineage>
        <taxon>Bacteria</taxon>
        <taxon>Pseudomonadati</taxon>
        <taxon>Pseudomonadota</taxon>
        <taxon>Betaproteobacteria</taxon>
        <taxon>Burkholderiales</taxon>
        <taxon>Burkholderiaceae</taxon>
        <taxon>Cupriavidus</taxon>
    </lineage>
</organism>
<dbReference type="GO" id="GO:0019478">
    <property type="term" value="P:D-amino acid catabolic process"/>
    <property type="evidence" value="ECO:0007669"/>
    <property type="project" value="UniProtKB-UniRule"/>
</dbReference>
<dbReference type="FunFam" id="3.50.80.10:FF:000001">
    <property type="entry name" value="D-aminoacyl-tRNA deacylase"/>
    <property type="match status" value="1"/>
</dbReference>
<dbReference type="Proteomes" id="UP000318141">
    <property type="component" value="Unassembled WGS sequence"/>
</dbReference>
<sequence>MIALIQRVARASVTVEGRLTGEIGAGLLALVCAERGDGEAECERLVGKLLGYRVFSDDAGKMNRSLMDIDGHGTSGGLLVVSQFTLAADTNSGTRPSFTPAASPEVGRRLYEHFVDRSRAVLPCVQTGEFGAAMQVSLVNDGPVTFWLRVAPPAPPRAIPAT</sequence>
<comment type="catalytic activity">
    <reaction evidence="2">
        <text>a D-aminoacyl-tRNA + H2O = a tRNA + a D-alpha-amino acid + H(+)</text>
        <dbReference type="Rhea" id="RHEA:13953"/>
        <dbReference type="Rhea" id="RHEA-COMP:10123"/>
        <dbReference type="Rhea" id="RHEA-COMP:10124"/>
        <dbReference type="ChEBI" id="CHEBI:15377"/>
        <dbReference type="ChEBI" id="CHEBI:15378"/>
        <dbReference type="ChEBI" id="CHEBI:59871"/>
        <dbReference type="ChEBI" id="CHEBI:78442"/>
        <dbReference type="ChEBI" id="CHEBI:79333"/>
        <dbReference type="EC" id="3.1.1.96"/>
    </reaction>
</comment>
<dbReference type="SUPFAM" id="SSF69500">
    <property type="entry name" value="DTD-like"/>
    <property type="match status" value="1"/>
</dbReference>
<comment type="catalytic activity">
    <reaction evidence="2">
        <text>glycyl-tRNA(Ala) + H2O = tRNA(Ala) + glycine + H(+)</text>
        <dbReference type="Rhea" id="RHEA:53744"/>
        <dbReference type="Rhea" id="RHEA-COMP:9657"/>
        <dbReference type="Rhea" id="RHEA-COMP:13640"/>
        <dbReference type="ChEBI" id="CHEBI:15377"/>
        <dbReference type="ChEBI" id="CHEBI:15378"/>
        <dbReference type="ChEBI" id="CHEBI:57305"/>
        <dbReference type="ChEBI" id="CHEBI:78442"/>
        <dbReference type="ChEBI" id="CHEBI:78522"/>
    </reaction>
</comment>
<comment type="similarity">
    <text evidence="1 2">Belongs to the DTD family.</text>
</comment>
<comment type="subcellular location">
    <subcellularLocation>
        <location evidence="2">Cytoplasm</location>
    </subcellularLocation>
</comment>
<proteinExistence type="inferred from homology"/>
<dbReference type="PANTHER" id="PTHR10472:SF5">
    <property type="entry name" value="D-AMINOACYL-TRNA DEACYLASE 1"/>
    <property type="match status" value="1"/>
</dbReference>
<evidence type="ECO:0000313" key="3">
    <source>
        <dbReference type="EMBL" id="TWG83950.1"/>
    </source>
</evidence>
<dbReference type="CDD" id="cd00563">
    <property type="entry name" value="Dtyr_deacylase"/>
    <property type="match status" value="1"/>
</dbReference>
<dbReference type="HAMAP" id="MF_00518">
    <property type="entry name" value="Deacylase_Dtd"/>
    <property type="match status" value="1"/>
</dbReference>
<dbReference type="EC" id="3.1.1.-" evidence="2"/>
<evidence type="ECO:0000313" key="4">
    <source>
        <dbReference type="Proteomes" id="UP000318141"/>
    </source>
</evidence>
<evidence type="ECO:0000256" key="2">
    <source>
        <dbReference type="HAMAP-Rule" id="MF_00518"/>
    </source>
</evidence>
<dbReference type="GO" id="GO:0005737">
    <property type="term" value="C:cytoplasm"/>
    <property type="evidence" value="ECO:0007669"/>
    <property type="project" value="UniProtKB-SubCell"/>
</dbReference>
<dbReference type="Pfam" id="PF02580">
    <property type="entry name" value="Tyr_Deacylase"/>
    <property type="match status" value="1"/>
</dbReference>
<protein>
    <recommendedName>
        <fullName evidence="2">D-aminoacyl-tRNA deacylase</fullName>
        <shortName evidence="2">DTD</shortName>
        <ecNumber evidence="2">3.1.1.96</ecNumber>
    </recommendedName>
    <alternativeName>
        <fullName evidence="2">Gly-tRNA(Ala) deacylase</fullName>
        <ecNumber evidence="2">3.1.1.-</ecNumber>
    </alternativeName>
</protein>
<dbReference type="GO" id="GO:0106026">
    <property type="term" value="F:Gly-tRNA(Ala) deacylase activity"/>
    <property type="evidence" value="ECO:0007669"/>
    <property type="project" value="UniProtKB-UniRule"/>
</dbReference>
<dbReference type="GO" id="GO:0043908">
    <property type="term" value="F:Ser(Gly)-tRNA(Ala) hydrolase activity"/>
    <property type="evidence" value="ECO:0007669"/>
    <property type="project" value="UniProtKB-UniRule"/>
</dbReference>
<gene>
    <name evidence="2" type="primary">dtd</name>
    <name evidence="3" type="ORF">L602_000300001650</name>
</gene>
<dbReference type="NCBIfam" id="TIGR00256">
    <property type="entry name" value="D-aminoacyl-tRNA deacylase"/>
    <property type="match status" value="1"/>
</dbReference>
<dbReference type="InterPro" id="IPR003732">
    <property type="entry name" value="Daa-tRNA_deacyls_DTD"/>
</dbReference>
<dbReference type="OrthoDB" id="9801395at2"/>
<comment type="domain">
    <text evidence="2">A Gly-cisPro motif from one monomer fits into the active site of the other monomer to allow specific chiral rejection of L-amino acids.</text>
</comment>
<reference evidence="3 4" key="1">
    <citation type="submission" date="2019-07" db="EMBL/GenBank/DDBJ databases">
        <title>Genome sequencing of lignin-degrading bacterial isolates.</title>
        <authorList>
            <person name="Gladden J."/>
        </authorList>
    </citation>
    <scope>NUCLEOTIDE SEQUENCE [LARGE SCALE GENOMIC DNA]</scope>
    <source>
        <strain evidence="3 4">J11</strain>
    </source>
</reference>
<dbReference type="InterPro" id="IPR023509">
    <property type="entry name" value="DTD-like_sf"/>
</dbReference>
<dbReference type="EC" id="3.1.1.96" evidence="2"/>
<accession>A0A562BGB9</accession>
<comment type="subunit">
    <text evidence="2">Homodimer.</text>
</comment>
<evidence type="ECO:0000256" key="1">
    <source>
        <dbReference type="ARBA" id="ARBA00009673"/>
    </source>
</evidence>